<accession>A0AAU6WT15</accession>
<proteinExistence type="predicted"/>
<dbReference type="InterPro" id="IPR032710">
    <property type="entry name" value="NTF2-like_dom_sf"/>
</dbReference>
<dbReference type="EMBL" id="CP154834">
    <property type="protein sequence ID" value="XAO76202.1"/>
    <property type="molecule type" value="Genomic_DNA"/>
</dbReference>
<organism evidence="2 3">
    <name type="scientific">Chryseobacterium endophyticum</name>
    <dbReference type="NCBI Taxonomy" id="1854762"/>
    <lineage>
        <taxon>Bacteria</taxon>
        <taxon>Pseudomonadati</taxon>
        <taxon>Bacteroidota</taxon>
        <taxon>Flavobacteriia</taxon>
        <taxon>Flavobacteriales</taxon>
        <taxon>Weeksellaceae</taxon>
        <taxon>Chryseobacterium group</taxon>
        <taxon>Chryseobacterium</taxon>
    </lineage>
</organism>
<dbReference type="RefSeq" id="WP_345767630.1">
    <property type="nucleotide sequence ID" value="NZ_CP154834.1"/>
</dbReference>
<dbReference type="AlphaFoldDB" id="A0AAU6WT15"/>
<evidence type="ECO:0000313" key="3">
    <source>
        <dbReference type="Proteomes" id="UP001463665"/>
    </source>
</evidence>
<feature type="domain" description="SnoaL-like" evidence="1">
    <location>
        <begin position="22"/>
        <end position="115"/>
    </location>
</feature>
<dbReference type="Proteomes" id="UP001463665">
    <property type="component" value="Chromosome"/>
</dbReference>
<evidence type="ECO:0000313" key="2">
    <source>
        <dbReference type="EMBL" id="XAO76202.1"/>
    </source>
</evidence>
<sequence>MNNQTKNQSKMSHAELLHEANEFVKKGQYEDFLAYCTEDTRWVFIGERILSGKEEVRDYMKEFYREPPVFSVDTTVEDGRFLAVTGEITLKDQNGVACHYDYCDVWQFEDGKIVALKAYVVEKRFNP</sequence>
<dbReference type="InterPro" id="IPR037401">
    <property type="entry name" value="SnoaL-like"/>
</dbReference>
<dbReference type="Pfam" id="PF12680">
    <property type="entry name" value="SnoaL_2"/>
    <property type="match status" value="1"/>
</dbReference>
<dbReference type="Gene3D" id="3.10.450.50">
    <property type="match status" value="1"/>
</dbReference>
<keyword evidence="3" id="KW-1185">Reference proteome</keyword>
<dbReference type="SUPFAM" id="SSF54427">
    <property type="entry name" value="NTF2-like"/>
    <property type="match status" value="1"/>
</dbReference>
<name>A0AAU6WT15_9FLAO</name>
<protein>
    <submittedName>
        <fullName evidence="2">Nuclear transport factor 2 family protein</fullName>
    </submittedName>
</protein>
<gene>
    <name evidence="2" type="ORF">AAFP95_10700</name>
</gene>
<reference evidence="2 3" key="1">
    <citation type="submission" date="2024-04" db="EMBL/GenBank/DDBJ databases">
        <title>Genome sequencing and assembly of rice foliar adapted Chryseobacterium endophyticum OsEnb-ALM-A6.</title>
        <authorList>
            <person name="Kumar S."/>
            <person name="Javed M."/>
            <person name="Chouhan V."/>
            <person name="Charishma K."/>
            <person name="Patel A."/>
            <person name="Kumar M."/>
            <person name="Sahu K.P."/>
            <person name="Kumar A."/>
        </authorList>
    </citation>
    <scope>NUCLEOTIDE SEQUENCE [LARGE SCALE GENOMIC DNA]</scope>
    <source>
        <strain evidence="2 3">OsEnb-ALM-A6</strain>
    </source>
</reference>
<evidence type="ECO:0000259" key="1">
    <source>
        <dbReference type="Pfam" id="PF12680"/>
    </source>
</evidence>